<reference evidence="1 2" key="1">
    <citation type="journal article" date="2021" name="Hortic Res">
        <title>High-quality reference genome and annotation aids understanding of berry development for evergreen blueberry (Vaccinium darrowii).</title>
        <authorList>
            <person name="Yu J."/>
            <person name="Hulse-Kemp A.M."/>
            <person name="Babiker E."/>
            <person name="Staton M."/>
        </authorList>
    </citation>
    <scope>NUCLEOTIDE SEQUENCE [LARGE SCALE GENOMIC DNA]</scope>
    <source>
        <strain evidence="2">cv. NJ 8807/NJ 8810</strain>
        <tissue evidence="1">Young leaf</tissue>
    </source>
</reference>
<name>A0ACB7XS98_9ERIC</name>
<sequence length="130" mass="13563">MAEQGDTSGGSSHRHHEVYGRTGTAVVLVIALGGPLLVMTGFTFLATVTLLLISSPLLIISSPLLILAALVLVAALAGFGIAGAMAIAGLSAFGWVFQSVEWGGMFRGIDDMGVTEKFIESVEKVKEEEK</sequence>
<evidence type="ECO:0000313" key="2">
    <source>
        <dbReference type="Proteomes" id="UP000828048"/>
    </source>
</evidence>
<dbReference type="Proteomes" id="UP000828048">
    <property type="component" value="Chromosome 1"/>
</dbReference>
<dbReference type="EMBL" id="CM037151">
    <property type="protein sequence ID" value="KAH7843883.1"/>
    <property type="molecule type" value="Genomic_DNA"/>
</dbReference>
<accession>A0ACB7XS98</accession>
<organism evidence="1 2">
    <name type="scientific">Vaccinium darrowii</name>
    <dbReference type="NCBI Taxonomy" id="229202"/>
    <lineage>
        <taxon>Eukaryota</taxon>
        <taxon>Viridiplantae</taxon>
        <taxon>Streptophyta</taxon>
        <taxon>Embryophyta</taxon>
        <taxon>Tracheophyta</taxon>
        <taxon>Spermatophyta</taxon>
        <taxon>Magnoliopsida</taxon>
        <taxon>eudicotyledons</taxon>
        <taxon>Gunneridae</taxon>
        <taxon>Pentapetalae</taxon>
        <taxon>asterids</taxon>
        <taxon>Ericales</taxon>
        <taxon>Ericaceae</taxon>
        <taxon>Vaccinioideae</taxon>
        <taxon>Vaccinieae</taxon>
        <taxon>Vaccinium</taxon>
    </lineage>
</organism>
<keyword evidence="2" id="KW-1185">Reference proteome</keyword>
<protein>
    <submittedName>
        <fullName evidence="1">Uncharacterized protein</fullName>
    </submittedName>
</protein>
<proteinExistence type="predicted"/>
<gene>
    <name evidence="1" type="ORF">Vadar_021783</name>
</gene>
<evidence type="ECO:0000313" key="1">
    <source>
        <dbReference type="EMBL" id="KAH7843883.1"/>
    </source>
</evidence>
<comment type="caution">
    <text evidence="1">The sequence shown here is derived from an EMBL/GenBank/DDBJ whole genome shotgun (WGS) entry which is preliminary data.</text>
</comment>